<keyword evidence="4" id="KW-0472">Membrane</keyword>
<keyword evidence="2 4" id="KW-0479">Metal-binding</keyword>
<keyword evidence="4" id="KW-1133">Transmembrane helix</keyword>
<feature type="transmembrane region" description="Helical" evidence="4">
    <location>
        <begin position="201"/>
        <end position="221"/>
    </location>
</feature>
<proteinExistence type="inferred from homology"/>
<dbReference type="SMART" id="SM01117">
    <property type="entry name" value="Cyt-b5"/>
    <property type="match status" value="1"/>
</dbReference>
<dbReference type="GO" id="GO:0020037">
    <property type="term" value="F:heme binding"/>
    <property type="evidence" value="ECO:0007669"/>
    <property type="project" value="UniProtKB-UniRule"/>
</dbReference>
<dbReference type="RefSeq" id="XP_026280421.1">
    <property type="nucleotide sequence ID" value="XM_026424636.2"/>
</dbReference>
<dbReference type="KEGG" id="foc:113207892"/>
<gene>
    <name evidence="7 8 9" type="primary">LOC113207892</name>
</gene>
<evidence type="ECO:0000313" key="9">
    <source>
        <dbReference type="RefSeq" id="XP_052123074.1"/>
    </source>
</evidence>
<dbReference type="InterPro" id="IPR018506">
    <property type="entry name" value="Cyt_B5_heme-BS"/>
</dbReference>
<feature type="domain" description="Cytochrome b5 heme-binding" evidence="5">
    <location>
        <begin position="69"/>
        <end position="135"/>
    </location>
</feature>
<dbReference type="PANTHER" id="PTHR16740">
    <property type="entry name" value="CYTOCHROME B5-RELATED PROTEIN-RELATED"/>
    <property type="match status" value="1"/>
</dbReference>
<dbReference type="AlphaFoldDB" id="A0A6J1SHF8"/>
<evidence type="ECO:0000256" key="3">
    <source>
        <dbReference type="ARBA" id="ARBA00023004"/>
    </source>
</evidence>
<dbReference type="GO" id="GO:0046872">
    <property type="term" value="F:metal ion binding"/>
    <property type="evidence" value="ECO:0007669"/>
    <property type="project" value="UniProtKB-UniRule"/>
</dbReference>
<dbReference type="RefSeq" id="XP_052123074.1">
    <property type="nucleotide sequence ID" value="XM_052267114.1"/>
</dbReference>
<keyword evidence="3 4" id="KW-0408">Iron</keyword>
<sequence length="469" mass="53312">MPPNVKRAVPLSGECDCGQEHDPDHVHEHDHGLAAAPAGSRWHGLGWAYPKDRDKGLFATVDGWLADRRRMDGAEGLWRVEDNLYDLTPFMERHPGGRQWLELTKGIDVTELFFSHHISETAEALLPKFLVRPAAAPRNSPFTFHRDGFYMQLRERVRKTYENIPKQVLRDAEQRSENIVDALAVSSLLACFLAVRFGSYLMGGVAGLLLSLTCSGAHNFFHKRQNWRRYYFELSFMSSREWMVSHAMSHHVFPNTFQDLEVTFFEPLVAFLPYPHKNVAVRYLSWGYCAVLYAVLGHGQFLKRLQSLSLAWTDAVALAVPAAMLLSGAPLWDLWLMWTWVLVVSSLYFAMQGLSAGHHHPDNYHEGDALGADNDYGLMQLAATGNCTGLRGRESLFFSLTHFGDHRLHHLFPAVDHAVLPFLEAALAEHMIQYRLKAAPMTTWEALKGKYLQMARTTPNWRPPINLHQ</sequence>
<dbReference type="PANTHER" id="PTHR16740:SF1">
    <property type="entry name" value="CYTOCHROME B5-RELATED PROTEIN-RELATED"/>
    <property type="match status" value="1"/>
</dbReference>
<dbReference type="PROSITE" id="PS00191">
    <property type="entry name" value="CYTOCHROME_B5_1"/>
    <property type="match status" value="1"/>
</dbReference>
<dbReference type="PROSITE" id="PS50255">
    <property type="entry name" value="CYTOCHROME_B5_2"/>
    <property type="match status" value="1"/>
</dbReference>
<keyword evidence="4" id="KW-0812">Transmembrane</keyword>
<reference evidence="7 8" key="1">
    <citation type="submission" date="2025-04" db="UniProtKB">
        <authorList>
            <consortium name="RefSeq"/>
        </authorList>
    </citation>
    <scope>IDENTIFICATION</scope>
    <source>
        <tissue evidence="7 8">Whole organism</tissue>
    </source>
</reference>
<evidence type="ECO:0000256" key="4">
    <source>
        <dbReference type="RuleBase" id="RU362121"/>
    </source>
</evidence>
<dbReference type="GeneID" id="113207892"/>
<dbReference type="InterPro" id="IPR053100">
    <property type="entry name" value="Cytochrome_b5-related"/>
</dbReference>
<dbReference type="Pfam" id="PF00173">
    <property type="entry name" value="Cyt-b5"/>
    <property type="match status" value="1"/>
</dbReference>
<evidence type="ECO:0000256" key="2">
    <source>
        <dbReference type="ARBA" id="ARBA00022723"/>
    </source>
</evidence>
<dbReference type="InterPro" id="IPR036400">
    <property type="entry name" value="Cyt_B5-like_heme/steroid_sf"/>
</dbReference>
<accession>A0A6J1SHF8</accession>
<dbReference type="Proteomes" id="UP000504606">
    <property type="component" value="Unplaced"/>
</dbReference>
<dbReference type="RefSeq" id="XP_026280422.1">
    <property type="nucleotide sequence ID" value="XM_026424637.2"/>
</dbReference>
<protein>
    <submittedName>
        <fullName evidence="7 8">Cytochrome b5-related protein-like</fullName>
    </submittedName>
</protein>
<evidence type="ECO:0000313" key="7">
    <source>
        <dbReference type="RefSeq" id="XP_026280421.1"/>
    </source>
</evidence>
<evidence type="ECO:0000313" key="8">
    <source>
        <dbReference type="RefSeq" id="XP_026280422.1"/>
    </source>
</evidence>
<keyword evidence="1 4" id="KW-0349">Heme</keyword>
<evidence type="ECO:0000313" key="6">
    <source>
        <dbReference type="Proteomes" id="UP000504606"/>
    </source>
</evidence>
<dbReference type="Gene3D" id="3.10.120.10">
    <property type="entry name" value="Cytochrome b5-like heme/steroid binding domain"/>
    <property type="match status" value="1"/>
</dbReference>
<dbReference type="OrthoDB" id="260519at2759"/>
<organism evidence="6 8">
    <name type="scientific">Frankliniella occidentalis</name>
    <name type="common">Western flower thrips</name>
    <name type="synonym">Euthrips occidentalis</name>
    <dbReference type="NCBI Taxonomy" id="133901"/>
    <lineage>
        <taxon>Eukaryota</taxon>
        <taxon>Metazoa</taxon>
        <taxon>Ecdysozoa</taxon>
        <taxon>Arthropoda</taxon>
        <taxon>Hexapoda</taxon>
        <taxon>Insecta</taxon>
        <taxon>Pterygota</taxon>
        <taxon>Neoptera</taxon>
        <taxon>Paraneoptera</taxon>
        <taxon>Thysanoptera</taxon>
        <taxon>Terebrantia</taxon>
        <taxon>Thripoidea</taxon>
        <taxon>Thripidae</taxon>
        <taxon>Frankliniella</taxon>
    </lineage>
</organism>
<comment type="similarity">
    <text evidence="4">Belongs to the cytochrome b5 family.</text>
</comment>
<dbReference type="InterPro" id="IPR001199">
    <property type="entry name" value="Cyt_B5-like_heme/steroid-bd"/>
</dbReference>
<dbReference type="SUPFAM" id="SSF55856">
    <property type="entry name" value="Cytochrome b5-like heme/steroid binding domain"/>
    <property type="match status" value="1"/>
</dbReference>
<evidence type="ECO:0000259" key="5">
    <source>
        <dbReference type="PROSITE" id="PS50255"/>
    </source>
</evidence>
<evidence type="ECO:0000256" key="1">
    <source>
        <dbReference type="ARBA" id="ARBA00022617"/>
    </source>
</evidence>
<name>A0A6J1SHF8_FRAOC</name>
<keyword evidence="6" id="KW-1185">Reference proteome</keyword>